<protein>
    <submittedName>
        <fullName evidence="2">Uncharacterized protein</fullName>
    </submittedName>
</protein>
<dbReference type="EMBL" id="BMZQ01000001">
    <property type="protein sequence ID" value="GHD06072.1"/>
    <property type="molecule type" value="Genomic_DNA"/>
</dbReference>
<proteinExistence type="predicted"/>
<reference evidence="2" key="1">
    <citation type="journal article" date="2014" name="Int. J. Syst. Evol. Microbiol.">
        <title>Complete genome sequence of Corynebacterium casei LMG S-19264T (=DSM 44701T), isolated from a smear-ripened cheese.</title>
        <authorList>
            <consortium name="US DOE Joint Genome Institute (JGI-PGF)"/>
            <person name="Walter F."/>
            <person name="Albersmeier A."/>
            <person name="Kalinowski J."/>
            <person name="Ruckert C."/>
        </authorList>
    </citation>
    <scope>NUCLEOTIDE SEQUENCE</scope>
    <source>
        <strain evidence="2">KCTC 42249</strain>
    </source>
</reference>
<gene>
    <name evidence="2" type="ORF">GCM10016234_02990</name>
</gene>
<organism evidence="2 3">
    <name type="scientific">Tianweitania populi</name>
    <dbReference type="NCBI Taxonomy" id="1607949"/>
    <lineage>
        <taxon>Bacteria</taxon>
        <taxon>Pseudomonadati</taxon>
        <taxon>Pseudomonadota</taxon>
        <taxon>Alphaproteobacteria</taxon>
        <taxon>Hyphomicrobiales</taxon>
        <taxon>Phyllobacteriaceae</taxon>
        <taxon>Tianweitania</taxon>
    </lineage>
</organism>
<keyword evidence="3" id="KW-1185">Reference proteome</keyword>
<evidence type="ECO:0000313" key="3">
    <source>
        <dbReference type="Proteomes" id="UP000630142"/>
    </source>
</evidence>
<accession>A0A8J3GI53</accession>
<evidence type="ECO:0000313" key="2">
    <source>
        <dbReference type="EMBL" id="GHD06072.1"/>
    </source>
</evidence>
<name>A0A8J3GI53_9HYPH</name>
<sequence length="88" mass="9393">MGRLVDMGNDDVTVPGGGDSLGGLARAEQRTAITIQGIAGDLQSQRVNLADRALAVFRSRTAKPARMRDAGSNQGIRPALHFHLHRFG</sequence>
<reference evidence="2" key="2">
    <citation type="submission" date="2020-09" db="EMBL/GenBank/DDBJ databases">
        <authorList>
            <person name="Sun Q."/>
            <person name="Kim S."/>
        </authorList>
    </citation>
    <scope>NUCLEOTIDE SEQUENCE</scope>
    <source>
        <strain evidence="2">KCTC 42249</strain>
    </source>
</reference>
<feature type="region of interest" description="Disordered" evidence="1">
    <location>
        <begin position="1"/>
        <end position="23"/>
    </location>
</feature>
<dbReference type="AlphaFoldDB" id="A0A8J3GI53"/>
<comment type="caution">
    <text evidence="2">The sequence shown here is derived from an EMBL/GenBank/DDBJ whole genome shotgun (WGS) entry which is preliminary data.</text>
</comment>
<evidence type="ECO:0000256" key="1">
    <source>
        <dbReference type="SAM" id="MobiDB-lite"/>
    </source>
</evidence>
<dbReference type="Proteomes" id="UP000630142">
    <property type="component" value="Unassembled WGS sequence"/>
</dbReference>